<evidence type="ECO:0000259" key="8">
    <source>
        <dbReference type="PROSITE" id="PS50045"/>
    </source>
</evidence>
<evidence type="ECO:0000256" key="2">
    <source>
        <dbReference type="ARBA" id="ARBA00022797"/>
    </source>
</evidence>
<dbReference type="RefSeq" id="WP_089281468.1">
    <property type="nucleotide sequence ID" value="NZ_FZOJ01000002.1"/>
</dbReference>
<evidence type="ECO:0000313" key="11">
    <source>
        <dbReference type="Proteomes" id="UP000198304"/>
    </source>
</evidence>
<dbReference type="InterPro" id="IPR058031">
    <property type="entry name" value="AAA_lid_NorR"/>
</dbReference>
<dbReference type="PROSITE" id="PS00676">
    <property type="entry name" value="SIGMA54_INTERACT_2"/>
    <property type="match status" value="1"/>
</dbReference>
<evidence type="ECO:0000256" key="1">
    <source>
        <dbReference type="ARBA" id="ARBA00022741"/>
    </source>
</evidence>
<dbReference type="SUPFAM" id="SSF46689">
    <property type="entry name" value="Homeodomain-like"/>
    <property type="match status" value="1"/>
</dbReference>
<dbReference type="InterPro" id="IPR027417">
    <property type="entry name" value="P-loop_NTPase"/>
</dbReference>
<feature type="domain" description="PAS" evidence="9">
    <location>
        <begin position="26"/>
        <end position="67"/>
    </location>
</feature>
<dbReference type="GO" id="GO:0005524">
    <property type="term" value="F:ATP binding"/>
    <property type="evidence" value="ECO:0007669"/>
    <property type="project" value="UniProtKB-KW"/>
</dbReference>
<evidence type="ECO:0000256" key="5">
    <source>
        <dbReference type="ARBA" id="ARBA00023125"/>
    </source>
</evidence>
<keyword evidence="4" id="KW-0805">Transcription regulation</keyword>
<dbReference type="Gene3D" id="3.40.50.300">
    <property type="entry name" value="P-loop containing nucleotide triphosphate hydrolases"/>
    <property type="match status" value="1"/>
</dbReference>
<dbReference type="InterPro" id="IPR035965">
    <property type="entry name" value="PAS-like_dom_sf"/>
</dbReference>
<dbReference type="PROSITE" id="PS00675">
    <property type="entry name" value="SIGMA54_INTERACT_1"/>
    <property type="match status" value="1"/>
</dbReference>
<dbReference type="FunFam" id="3.40.50.300:FF:000006">
    <property type="entry name" value="DNA-binding transcriptional regulator NtrC"/>
    <property type="match status" value="1"/>
</dbReference>
<evidence type="ECO:0000256" key="4">
    <source>
        <dbReference type="ARBA" id="ARBA00023015"/>
    </source>
</evidence>
<dbReference type="Proteomes" id="UP000198304">
    <property type="component" value="Unassembled WGS sequence"/>
</dbReference>
<evidence type="ECO:0000256" key="3">
    <source>
        <dbReference type="ARBA" id="ARBA00022840"/>
    </source>
</evidence>
<dbReference type="PROSITE" id="PS50112">
    <property type="entry name" value="PAS"/>
    <property type="match status" value="1"/>
</dbReference>
<keyword evidence="2" id="KW-0058">Aromatic hydrocarbons catabolism</keyword>
<dbReference type="GO" id="GO:0006355">
    <property type="term" value="P:regulation of DNA-templated transcription"/>
    <property type="evidence" value="ECO:0007669"/>
    <property type="project" value="InterPro"/>
</dbReference>
<dbReference type="InterPro" id="IPR000014">
    <property type="entry name" value="PAS"/>
</dbReference>
<dbReference type="InterPro" id="IPR025662">
    <property type="entry name" value="Sigma_54_int_dom_ATP-bd_1"/>
</dbReference>
<dbReference type="Gene3D" id="3.30.450.20">
    <property type="entry name" value="PAS domain"/>
    <property type="match status" value="1"/>
</dbReference>
<dbReference type="SUPFAM" id="SSF55785">
    <property type="entry name" value="PYP-like sensor domain (PAS domain)"/>
    <property type="match status" value="1"/>
</dbReference>
<gene>
    <name evidence="10" type="ORF">SAMN05446037_1002292</name>
</gene>
<dbReference type="AlphaFoldDB" id="A0A239AVB0"/>
<feature type="domain" description="Sigma-54 factor interaction" evidence="8">
    <location>
        <begin position="154"/>
        <end position="383"/>
    </location>
</feature>
<dbReference type="GO" id="GO:0003677">
    <property type="term" value="F:DNA binding"/>
    <property type="evidence" value="ECO:0007669"/>
    <property type="project" value="UniProtKB-KW"/>
</dbReference>
<reference evidence="10 11" key="1">
    <citation type="submission" date="2017-06" db="EMBL/GenBank/DDBJ databases">
        <authorList>
            <person name="Kim H.J."/>
            <person name="Triplett B.A."/>
        </authorList>
    </citation>
    <scope>NUCLEOTIDE SEQUENCE [LARGE SCALE GENOMIC DNA]</scope>
    <source>
        <strain evidence="10 11">SCA</strain>
    </source>
</reference>
<accession>A0A239AVB0</accession>
<dbReference type="Pfam" id="PF18024">
    <property type="entry name" value="HTH_50"/>
    <property type="match status" value="1"/>
</dbReference>
<dbReference type="Gene3D" id="1.10.10.60">
    <property type="entry name" value="Homeodomain-like"/>
    <property type="match status" value="1"/>
</dbReference>
<keyword evidence="6" id="KW-0804">Transcription</keyword>
<dbReference type="PANTHER" id="PTHR32071:SF57">
    <property type="entry name" value="C4-DICARBOXYLATE TRANSPORT TRANSCRIPTIONAL REGULATORY PROTEIN DCTD"/>
    <property type="match status" value="1"/>
</dbReference>
<keyword evidence="1" id="KW-0547">Nucleotide-binding</keyword>
<evidence type="ECO:0000256" key="6">
    <source>
        <dbReference type="ARBA" id="ARBA00023163"/>
    </source>
</evidence>
<dbReference type="PANTHER" id="PTHR32071">
    <property type="entry name" value="TRANSCRIPTIONAL REGULATORY PROTEIN"/>
    <property type="match status" value="1"/>
</dbReference>
<dbReference type="InterPro" id="IPR003593">
    <property type="entry name" value="AAA+_ATPase"/>
</dbReference>
<evidence type="ECO:0000259" key="9">
    <source>
        <dbReference type="PROSITE" id="PS50112"/>
    </source>
</evidence>
<dbReference type="CDD" id="cd00130">
    <property type="entry name" value="PAS"/>
    <property type="match status" value="1"/>
</dbReference>
<dbReference type="SMART" id="SM00091">
    <property type="entry name" value="PAS"/>
    <property type="match status" value="1"/>
</dbReference>
<dbReference type="SUPFAM" id="SSF52540">
    <property type="entry name" value="P-loop containing nucleoside triphosphate hydrolases"/>
    <property type="match status" value="1"/>
</dbReference>
<evidence type="ECO:0000256" key="7">
    <source>
        <dbReference type="ARBA" id="ARBA00029500"/>
    </source>
</evidence>
<proteinExistence type="predicted"/>
<dbReference type="CDD" id="cd00009">
    <property type="entry name" value="AAA"/>
    <property type="match status" value="1"/>
</dbReference>
<sequence>MAKVTSIHKKKKAESIEAINGDFNCVFDCIDEGVVIVNNEGEIVYANPAYEGMFRVSRTTIIGKNIFCVLNDDAMIKAFKQKKKIKGKLNYCINTNQIYVSASPIYEENHFKGAIGIYTDKLPNNEQNHLSKIVPLNQSNEISEIKVNNYFQKIVTNSRNMKEALFVAERASKVPSTVLIRGESGTGKELVAKAIYYSSNRKNKPFIRVNCGAIPSALLESELFGHEQGAFTGAIKKKIGKFEEANGGTLFLDEIGDMPIDMQVKILRVLQEKEFERVGGNETIKCDVRFLAATHRNLEELVKKEEFREDLYYRLNVISVHIPSLRERIEDINDLCIYFIDKINAKTGCGVKGISKEVEEAFYQYNWPGNVRELENLMESLIVLAEGDIIQLSEIPHYISNIYHINNYGIKDSPLINTGKKGELPTLEEYEKEIIKLALDKYGSFNAAGKALGVTHRTIALKARKYNIVD</sequence>
<dbReference type="Pfam" id="PF25601">
    <property type="entry name" value="AAA_lid_14"/>
    <property type="match status" value="1"/>
</dbReference>
<dbReference type="InterPro" id="IPR002078">
    <property type="entry name" value="Sigma_54_int"/>
</dbReference>
<dbReference type="Pfam" id="PF13426">
    <property type="entry name" value="PAS_9"/>
    <property type="match status" value="1"/>
</dbReference>
<dbReference type="EMBL" id="FZOJ01000002">
    <property type="protein sequence ID" value="SNR99646.1"/>
    <property type="molecule type" value="Genomic_DNA"/>
</dbReference>
<dbReference type="Gene3D" id="1.10.8.60">
    <property type="match status" value="1"/>
</dbReference>
<organism evidence="10 11">
    <name type="scientific">Anaerovirgula multivorans</name>
    <dbReference type="NCBI Taxonomy" id="312168"/>
    <lineage>
        <taxon>Bacteria</taxon>
        <taxon>Bacillati</taxon>
        <taxon>Bacillota</taxon>
        <taxon>Clostridia</taxon>
        <taxon>Peptostreptococcales</taxon>
        <taxon>Natronincolaceae</taxon>
        <taxon>Anaerovirgula</taxon>
    </lineage>
</organism>
<dbReference type="InterPro" id="IPR030828">
    <property type="entry name" value="HTH_TyrR"/>
</dbReference>
<dbReference type="SMART" id="SM00382">
    <property type="entry name" value="AAA"/>
    <property type="match status" value="1"/>
</dbReference>
<name>A0A239AVB0_9FIRM</name>
<keyword evidence="11" id="KW-1185">Reference proteome</keyword>
<dbReference type="PROSITE" id="PS00688">
    <property type="entry name" value="SIGMA54_INTERACT_3"/>
    <property type="match status" value="1"/>
</dbReference>
<keyword evidence="3" id="KW-0067">ATP-binding</keyword>
<keyword evidence="5 10" id="KW-0238">DNA-binding</keyword>
<dbReference type="InterPro" id="IPR025943">
    <property type="entry name" value="Sigma_54_int_dom_ATP-bd_2"/>
</dbReference>
<dbReference type="InterPro" id="IPR025944">
    <property type="entry name" value="Sigma_54_int_dom_CS"/>
</dbReference>
<dbReference type="InterPro" id="IPR009057">
    <property type="entry name" value="Homeodomain-like_sf"/>
</dbReference>
<dbReference type="PROSITE" id="PS50045">
    <property type="entry name" value="SIGMA54_INTERACT_4"/>
    <property type="match status" value="1"/>
</dbReference>
<evidence type="ECO:0000313" key="10">
    <source>
        <dbReference type="EMBL" id="SNR99646.1"/>
    </source>
</evidence>
<protein>
    <recommendedName>
        <fullName evidence="7">HTH-type transcriptional regulatory protein TyrR</fullName>
    </recommendedName>
</protein>
<dbReference type="OrthoDB" id="9803970at2"/>
<dbReference type="Pfam" id="PF00158">
    <property type="entry name" value="Sigma54_activat"/>
    <property type="match status" value="1"/>
</dbReference>